<dbReference type="Proteomes" id="UP000054560">
    <property type="component" value="Unassembled WGS sequence"/>
</dbReference>
<dbReference type="EMBL" id="KQ241948">
    <property type="protein sequence ID" value="KNC82220.1"/>
    <property type="molecule type" value="Genomic_DNA"/>
</dbReference>
<feature type="compositionally biased region" description="Polar residues" evidence="1">
    <location>
        <begin position="29"/>
        <end position="50"/>
    </location>
</feature>
<feature type="region of interest" description="Disordered" evidence="1">
    <location>
        <begin position="307"/>
        <end position="333"/>
    </location>
</feature>
<keyword evidence="3" id="KW-1185">Reference proteome</keyword>
<dbReference type="RefSeq" id="XP_014156122.1">
    <property type="nucleotide sequence ID" value="XM_014300647.1"/>
</dbReference>
<gene>
    <name evidence="2" type="ORF">SARC_05487</name>
</gene>
<reference evidence="2 3" key="1">
    <citation type="submission" date="2011-02" db="EMBL/GenBank/DDBJ databases">
        <title>The Genome Sequence of Sphaeroforma arctica JP610.</title>
        <authorList>
            <consortium name="The Broad Institute Genome Sequencing Platform"/>
            <person name="Russ C."/>
            <person name="Cuomo C."/>
            <person name="Young S.K."/>
            <person name="Zeng Q."/>
            <person name="Gargeya S."/>
            <person name="Alvarado L."/>
            <person name="Berlin A."/>
            <person name="Chapman S.B."/>
            <person name="Chen Z."/>
            <person name="Freedman E."/>
            <person name="Gellesch M."/>
            <person name="Goldberg J."/>
            <person name="Griggs A."/>
            <person name="Gujja S."/>
            <person name="Heilman E."/>
            <person name="Heiman D."/>
            <person name="Howarth C."/>
            <person name="Mehta T."/>
            <person name="Neiman D."/>
            <person name="Pearson M."/>
            <person name="Roberts A."/>
            <person name="Saif S."/>
            <person name="Shea T."/>
            <person name="Shenoy N."/>
            <person name="Sisk P."/>
            <person name="Stolte C."/>
            <person name="Sykes S."/>
            <person name="White J."/>
            <person name="Yandava C."/>
            <person name="Burger G."/>
            <person name="Gray M.W."/>
            <person name="Holland P.W.H."/>
            <person name="King N."/>
            <person name="Lang F.B.F."/>
            <person name="Roger A.J."/>
            <person name="Ruiz-Trillo I."/>
            <person name="Haas B."/>
            <person name="Nusbaum C."/>
            <person name="Birren B."/>
        </authorList>
    </citation>
    <scope>NUCLEOTIDE SEQUENCE [LARGE SCALE GENOMIC DNA]</scope>
    <source>
        <strain evidence="2 3">JP610</strain>
    </source>
</reference>
<feature type="region of interest" description="Disordered" evidence="1">
    <location>
        <begin position="351"/>
        <end position="373"/>
    </location>
</feature>
<evidence type="ECO:0000256" key="1">
    <source>
        <dbReference type="SAM" id="MobiDB-lite"/>
    </source>
</evidence>
<dbReference type="AlphaFoldDB" id="A0A0L0FZH4"/>
<accession>A0A0L0FZH4</accession>
<feature type="compositionally biased region" description="Polar residues" evidence="1">
    <location>
        <begin position="313"/>
        <end position="322"/>
    </location>
</feature>
<dbReference type="GeneID" id="25905991"/>
<protein>
    <submittedName>
        <fullName evidence="2">Uncharacterized protein</fullName>
    </submittedName>
</protein>
<name>A0A0L0FZH4_9EUKA</name>
<evidence type="ECO:0000313" key="2">
    <source>
        <dbReference type="EMBL" id="KNC82220.1"/>
    </source>
</evidence>
<proteinExistence type="predicted"/>
<organism evidence="2 3">
    <name type="scientific">Sphaeroforma arctica JP610</name>
    <dbReference type="NCBI Taxonomy" id="667725"/>
    <lineage>
        <taxon>Eukaryota</taxon>
        <taxon>Ichthyosporea</taxon>
        <taxon>Ichthyophonida</taxon>
        <taxon>Sphaeroforma</taxon>
    </lineage>
</organism>
<feature type="region of interest" description="Disordered" evidence="1">
    <location>
        <begin position="27"/>
        <end position="56"/>
    </location>
</feature>
<sequence length="482" mass="52686">MVMIIGEQPHQVAPSHQTLLEKKRKLFSESRSAAESTTVNSPPTLNQQQVPRIPEYQEVVGRHRLAETRRTLSSTDITHVGMENTRSSQKVSDAYSPIPLVNKKQDVSVLVRAISKPIGNSGTSNIRRDRSTSRSVSVTGRFVVSTDKLPKYERSNSTLSTTLSAPFLEECRVTDSPILSGVTRGRLATPRNNASMDMAFCGTDLFEKAGVDASHFLSDDISVTGREENILSCTPQKSNTSNISTNSGAITSSISAVNVRPNGVRHRSASMRKGRFTVFSDSTDSLPEVNLGGTVAVGSNMTIANGTGMGVHRNSTTNSGAATPNMRYRPTSLTGRDSEDVATYLHSHLQSPNSSLLPASRDASPHVYGKGSQEPMKITRLGSRDAIGADSNFNAKGFTKMNEKFQQVLNQQTEILEVIRNVKLTCERNTRAIEGSQSNQHMIKSILVKRLNNNDAKNRRTNEMVGTEATAISKFPCYNRLR</sequence>
<evidence type="ECO:0000313" key="3">
    <source>
        <dbReference type="Proteomes" id="UP000054560"/>
    </source>
</evidence>